<dbReference type="Proteomes" id="UP000034617">
    <property type="component" value="Unassembled WGS sequence"/>
</dbReference>
<gene>
    <name evidence="2" type="ORF">UW22_C0003G0022</name>
</gene>
<proteinExistence type="predicted"/>
<feature type="transmembrane region" description="Helical" evidence="1">
    <location>
        <begin position="255"/>
        <end position="273"/>
    </location>
</feature>
<protein>
    <recommendedName>
        <fullName evidence="4">Glycosyltransferase RgtA/B/C/D-like domain-containing protein</fullName>
    </recommendedName>
</protein>
<keyword evidence="1" id="KW-1133">Transmembrane helix</keyword>
<feature type="transmembrane region" description="Helical" evidence="1">
    <location>
        <begin position="189"/>
        <end position="206"/>
    </location>
</feature>
<accession>A0A0G1GWE3</accession>
<dbReference type="Pfam" id="PF09913">
    <property type="entry name" value="DUF2142"/>
    <property type="match status" value="1"/>
</dbReference>
<evidence type="ECO:0000256" key="1">
    <source>
        <dbReference type="SAM" id="Phobius"/>
    </source>
</evidence>
<keyword evidence="1" id="KW-0472">Membrane</keyword>
<keyword evidence="1" id="KW-0812">Transmembrane</keyword>
<dbReference type="AlphaFoldDB" id="A0A0G1GWE3"/>
<feature type="transmembrane region" description="Helical" evidence="1">
    <location>
        <begin position="218"/>
        <end position="243"/>
    </location>
</feature>
<dbReference type="InterPro" id="IPR018674">
    <property type="entry name" value="DUF2142_membrane"/>
</dbReference>
<evidence type="ECO:0008006" key="4">
    <source>
        <dbReference type="Google" id="ProtNLM"/>
    </source>
</evidence>
<dbReference type="PATRIC" id="fig|1618447.3.peg.155"/>
<organism evidence="2 3">
    <name type="scientific">Candidatus Gottesmanbacteria bacterium GW2011_GWB1_44_11c</name>
    <dbReference type="NCBI Taxonomy" id="1618447"/>
    <lineage>
        <taxon>Bacteria</taxon>
        <taxon>Candidatus Gottesmaniibacteriota</taxon>
    </lineage>
</organism>
<reference evidence="2 3" key="1">
    <citation type="journal article" date="2015" name="Nature">
        <title>rRNA introns, odd ribosomes, and small enigmatic genomes across a large radiation of phyla.</title>
        <authorList>
            <person name="Brown C.T."/>
            <person name="Hug L.A."/>
            <person name="Thomas B.C."/>
            <person name="Sharon I."/>
            <person name="Castelle C.J."/>
            <person name="Singh A."/>
            <person name="Wilkins M.J."/>
            <person name="Williams K.H."/>
            <person name="Banfield J.F."/>
        </authorList>
    </citation>
    <scope>NUCLEOTIDE SEQUENCE [LARGE SCALE GENOMIC DNA]</scope>
</reference>
<evidence type="ECO:0000313" key="2">
    <source>
        <dbReference type="EMBL" id="KKT38980.1"/>
    </source>
</evidence>
<evidence type="ECO:0000313" key="3">
    <source>
        <dbReference type="Proteomes" id="UP000034617"/>
    </source>
</evidence>
<name>A0A0G1GWE3_9BACT</name>
<dbReference type="EMBL" id="LCHM01000003">
    <property type="protein sequence ID" value="KKT38980.1"/>
    <property type="molecule type" value="Genomic_DNA"/>
</dbReference>
<comment type="caution">
    <text evidence="2">The sequence shown here is derived from an EMBL/GenBank/DDBJ whole genome shotgun (WGS) entry which is preliminary data.</text>
</comment>
<sequence length="277" mass="31948">MPLKYFSAKRIFFLILGVLLAVFVFAIPPFQKPDEPLHFKRAFALSMGQITCKHSREYSRGYFTYPKSVDAFPDAMLSQAIIMKPEGKYPLSLFFRSYPIDLMRAVDLPYNCTLPFTGYIPLSLGILFTLPINNLLISFYGARLTAALVFFLSILFCFRILPKRYWYILGFSSVLPMVLQQVTAVSYDSLAISLGCILFSLFMRFLEKKALRLRELILFYIILLVFLFTKPGYYLFSLVSLILLNRVYTSWIKKWILAGIMIIGIVAISWYSLTLPI</sequence>
<feature type="transmembrane region" description="Helical" evidence="1">
    <location>
        <begin position="137"/>
        <end position="158"/>
    </location>
</feature>